<keyword evidence="1" id="KW-0812">Transmembrane</keyword>
<comment type="caution">
    <text evidence="2">The sequence shown here is derived from an EMBL/GenBank/DDBJ whole genome shotgun (WGS) entry which is preliminary data.</text>
</comment>
<dbReference type="EMBL" id="BOCI01000301">
    <property type="protein sequence ID" value="GHW01493.1"/>
    <property type="molecule type" value="Genomic_DNA"/>
</dbReference>
<feature type="transmembrane region" description="Helical" evidence="1">
    <location>
        <begin position="104"/>
        <end position="125"/>
    </location>
</feature>
<feature type="transmembrane region" description="Helical" evidence="1">
    <location>
        <begin position="48"/>
        <end position="66"/>
    </location>
</feature>
<feature type="transmembrane region" description="Helical" evidence="1">
    <location>
        <begin position="73"/>
        <end position="92"/>
    </location>
</feature>
<name>A0ABQ3W4N6_9LACO</name>
<evidence type="ECO:0000313" key="3">
    <source>
        <dbReference type="Proteomes" id="UP000616547"/>
    </source>
</evidence>
<keyword evidence="1" id="KW-0472">Membrane</keyword>
<reference evidence="3" key="1">
    <citation type="submission" date="2021-01" db="EMBL/GenBank/DDBJ databases">
        <title>Draft genome sequence of Nasalis larvatus strain YZ03.</title>
        <authorList>
            <person name="Suzuki-Hashido N."/>
            <person name="Tsuchida S."/>
            <person name="Hayakawa T."/>
        </authorList>
    </citation>
    <scope>NUCLEOTIDE SEQUENCE [LARGE SCALE GENOMIC DNA]</scope>
    <source>
        <strain evidence="3">YZ03</strain>
    </source>
</reference>
<dbReference type="Proteomes" id="UP000616547">
    <property type="component" value="Unassembled WGS sequence"/>
</dbReference>
<sequence>MGISARQNVLHLVVGANLSVIGVMLLTHHHYFFWPPQPAWITALENDSAVGFIGLSVGIAMIKWALGPRHSVALNRFLIATASAYYTLMSATEFMHGLFAPMGVPNMITSGVSELALLFVTLYMAKISPTEDTKEDDSVN</sequence>
<gene>
    <name evidence="2" type="ORF">lacNasYZ03_11800</name>
</gene>
<evidence type="ECO:0000313" key="2">
    <source>
        <dbReference type="EMBL" id="GHW01493.1"/>
    </source>
</evidence>
<protein>
    <submittedName>
        <fullName evidence="2">Uncharacterized protein</fullName>
    </submittedName>
</protein>
<organism evidence="2 3">
    <name type="scientific">Lactobacillus nasalidis</name>
    <dbReference type="NCBI Taxonomy" id="2797258"/>
    <lineage>
        <taxon>Bacteria</taxon>
        <taxon>Bacillati</taxon>
        <taxon>Bacillota</taxon>
        <taxon>Bacilli</taxon>
        <taxon>Lactobacillales</taxon>
        <taxon>Lactobacillaceae</taxon>
        <taxon>Lactobacillus</taxon>
    </lineage>
</organism>
<proteinExistence type="predicted"/>
<feature type="transmembrane region" description="Helical" evidence="1">
    <location>
        <begin position="9"/>
        <end position="28"/>
    </location>
</feature>
<evidence type="ECO:0000256" key="1">
    <source>
        <dbReference type="SAM" id="Phobius"/>
    </source>
</evidence>
<keyword evidence="1" id="KW-1133">Transmembrane helix</keyword>
<keyword evidence="3" id="KW-1185">Reference proteome</keyword>
<accession>A0ABQ3W4N6</accession>